<dbReference type="EMBL" id="JABBFZ010000006">
    <property type="protein sequence ID" value="NML31845.1"/>
    <property type="molecule type" value="Genomic_DNA"/>
</dbReference>
<dbReference type="PROSITE" id="PS51257">
    <property type="entry name" value="PROKAR_LIPOPROTEIN"/>
    <property type="match status" value="1"/>
</dbReference>
<reference evidence="2 3" key="1">
    <citation type="submission" date="2020-04" db="EMBL/GenBank/DDBJ databases">
        <title>Paraburkholderia sp. G-4-1-8 isolated from soil.</title>
        <authorList>
            <person name="Dahal R.H."/>
        </authorList>
    </citation>
    <scope>NUCLEOTIDE SEQUENCE [LARGE SCALE GENOMIC DNA]</scope>
    <source>
        <strain evidence="2 3">G-4-1-8</strain>
    </source>
</reference>
<evidence type="ECO:0008006" key="4">
    <source>
        <dbReference type="Google" id="ProtNLM"/>
    </source>
</evidence>
<organism evidence="2 3">
    <name type="scientific">Paraburkholderia antibiotica</name>
    <dbReference type="NCBI Taxonomy" id="2728839"/>
    <lineage>
        <taxon>Bacteria</taxon>
        <taxon>Pseudomonadati</taxon>
        <taxon>Pseudomonadota</taxon>
        <taxon>Betaproteobacteria</taxon>
        <taxon>Burkholderiales</taxon>
        <taxon>Burkholderiaceae</taxon>
        <taxon>Paraburkholderia</taxon>
    </lineage>
</organism>
<protein>
    <recommendedName>
        <fullName evidence="4">Lipoprotein</fullName>
    </recommendedName>
</protein>
<comment type="caution">
    <text evidence="2">The sequence shown here is derived from an EMBL/GenBank/DDBJ whole genome shotgun (WGS) entry which is preliminary data.</text>
</comment>
<dbReference type="AlphaFoldDB" id="A0A7X9X5K0"/>
<name>A0A7X9X5K0_9BURK</name>
<accession>A0A7X9X5K0</accession>
<gene>
    <name evidence="2" type="ORF">HHL14_13480</name>
</gene>
<sequence length="764" mass="82677">MNATMYRRLIVVALAVTVAGCDPKKPSLPATPQVPVETLSGFPDNANFSDGPFTLKTQEPEDRSTGREMHMLYRGSPIRHLPPAAQGEHPPPLLLTFARRVHNGPAAYVLSYDCKAIDLAMENGERPTVTVLQETYDPPLDADIGEQNACAGLRLSTNELIFPGAHTIEEKRGGTMHRSTVQDVKVLNTDTLDIQTYRQPEHDVLACMTGNADACGERKTKSTEASADGADVSVRVEITARAIDDWDRVLLIGHSPDAQAAAWITPGPRFTTDDSAPRTVIVTDAMGEHPRKVGIPASLQTRLTAATRRTQAQYPMTPAWLATAFDWQKDPHGEWTLVPRNAAQAAASASQGLQAVATEVEAVLVDAGSIDSLTLAGQLQDSMGGKDAARGADGQVIPVKPWPPQVFAVTGQRLTPFSIAEDKTASHSDADRPVPHVLIGISTRENGGEPGGSLVLTFTSDTPSLDDESGMASLRGRLDAWLSARHAPHLWAKPSELKKSAALAQRLRDQLGWPEPQIAGAFAMLGSEQVDRGLEEKASLLFTKAGVFLLDTTSVGIANPGLAWDLWAVYRLPSPAHTAFSEQIRNAVLSPAYGEYLTASLPTWLQAGQLLDDTADQEHQPDTYLLRRPVDLFGLSALSIYPEGEGYSVRVDGRAQTVLVALETALQGMKIPYVVLPPAERQLKESTMTRLREQLGWSQRRIEDWTNNQEAGTDRDSGTQLITNRGVMSVSPAAQTDDFQVPASVLTMSRGTYPGHPDFDATSR</sequence>
<evidence type="ECO:0000256" key="1">
    <source>
        <dbReference type="SAM" id="MobiDB-lite"/>
    </source>
</evidence>
<keyword evidence="3" id="KW-1185">Reference proteome</keyword>
<dbReference type="Proteomes" id="UP000583127">
    <property type="component" value="Unassembled WGS sequence"/>
</dbReference>
<evidence type="ECO:0000313" key="2">
    <source>
        <dbReference type="EMBL" id="NML31845.1"/>
    </source>
</evidence>
<evidence type="ECO:0000313" key="3">
    <source>
        <dbReference type="Proteomes" id="UP000583127"/>
    </source>
</evidence>
<feature type="region of interest" description="Disordered" evidence="1">
    <location>
        <begin position="42"/>
        <end position="66"/>
    </location>
</feature>
<dbReference type="RefSeq" id="WP_169498097.1">
    <property type="nucleotide sequence ID" value="NZ_JABBFZ010000006.1"/>
</dbReference>
<proteinExistence type="predicted"/>